<proteinExistence type="predicted"/>
<evidence type="ECO:0000256" key="1">
    <source>
        <dbReference type="SAM" id="Phobius"/>
    </source>
</evidence>
<name>A0A6B2JAF2_KLEPN</name>
<dbReference type="AlphaFoldDB" id="A0A6B2JAF2"/>
<keyword evidence="1" id="KW-0812">Transmembrane</keyword>
<dbReference type="EMBL" id="VLSS01000040">
    <property type="protein sequence ID" value="NDR87841.1"/>
    <property type="molecule type" value="Genomic_DNA"/>
</dbReference>
<accession>A0A6B2JAF2</accession>
<feature type="non-terminal residue" evidence="2">
    <location>
        <position position="71"/>
    </location>
</feature>
<comment type="caution">
    <text evidence="2">The sequence shown here is derived from an EMBL/GenBank/DDBJ whole genome shotgun (WGS) entry which is preliminary data.</text>
</comment>
<keyword evidence="1" id="KW-0472">Membrane</keyword>
<keyword evidence="1" id="KW-1133">Transmembrane helix</keyword>
<sequence length="71" mass="8227">MTGCWNGKVAGYRLNILIFMLFILIFNIILVMRTRFVSTKRYCRLRGCGCFPGLLCCDPKMLPVLHRTHCT</sequence>
<evidence type="ECO:0000313" key="2">
    <source>
        <dbReference type="EMBL" id="NDR87841.1"/>
    </source>
</evidence>
<gene>
    <name evidence="2" type="ORF">FPI86_26260</name>
</gene>
<organism evidence="2">
    <name type="scientific">Klebsiella pneumoniae</name>
    <dbReference type="NCBI Taxonomy" id="573"/>
    <lineage>
        <taxon>Bacteria</taxon>
        <taxon>Pseudomonadati</taxon>
        <taxon>Pseudomonadota</taxon>
        <taxon>Gammaproteobacteria</taxon>
        <taxon>Enterobacterales</taxon>
        <taxon>Enterobacteriaceae</taxon>
        <taxon>Klebsiella/Raoultella group</taxon>
        <taxon>Klebsiella</taxon>
        <taxon>Klebsiella pneumoniae complex</taxon>
    </lineage>
</organism>
<protein>
    <submittedName>
        <fullName evidence="2">Uncharacterized protein</fullName>
    </submittedName>
</protein>
<feature type="transmembrane region" description="Helical" evidence="1">
    <location>
        <begin position="12"/>
        <end position="32"/>
    </location>
</feature>
<reference evidence="2" key="1">
    <citation type="journal article" date="2020" name="Int. J. Nanomedicine">
        <title>Consequences Of Long-Term Bacteria's Exposure To Silver Nanoformulations With Different PhysicoChemical Properties.</title>
        <authorList>
            <person name="Kedziora A."/>
            <person name="Wernecki M."/>
            <person name="Korzekwa K."/>
            <person name="Speruda M."/>
            <person name="Gerasymchuk Y."/>
            <person name="Lukowiak A."/>
            <person name="Bugla-Ploskonska G."/>
        </authorList>
    </citation>
    <scope>NUCLEOTIDE SEQUENCE</scope>
    <source>
        <strain evidence="2">626 S7</strain>
    </source>
</reference>